<dbReference type="InterPro" id="IPR000938">
    <property type="entry name" value="CAP-Gly_domain"/>
</dbReference>
<dbReference type="SUPFAM" id="SSF50044">
    <property type="entry name" value="SH3-domain"/>
    <property type="match status" value="2"/>
</dbReference>
<dbReference type="InterPro" id="IPR001452">
    <property type="entry name" value="SH3_domain"/>
</dbReference>
<feature type="compositionally biased region" description="Basic residues" evidence="5">
    <location>
        <begin position="468"/>
        <end position="478"/>
    </location>
</feature>
<feature type="compositionally biased region" description="Low complexity" evidence="5">
    <location>
        <begin position="419"/>
        <end position="439"/>
    </location>
</feature>
<dbReference type="SMART" id="SM00028">
    <property type="entry name" value="TPR"/>
    <property type="match status" value="6"/>
</dbReference>
<evidence type="ECO:0000256" key="5">
    <source>
        <dbReference type="SAM" id="MobiDB-lite"/>
    </source>
</evidence>
<dbReference type="Gene3D" id="1.25.40.10">
    <property type="entry name" value="Tetratricopeptide repeat domain"/>
    <property type="match status" value="3"/>
</dbReference>
<dbReference type="InterPro" id="IPR027523">
    <property type="entry name" value="CLU_prot"/>
</dbReference>
<feature type="region of interest" description="Disordered" evidence="5">
    <location>
        <begin position="263"/>
        <end position="307"/>
    </location>
</feature>
<dbReference type="InterPro" id="IPR019734">
    <property type="entry name" value="TPR_rpt"/>
</dbReference>
<feature type="region of interest" description="Disordered" evidence="5">
    <location>
        <begin position="1949"/>
        <end position="2084"/>
    </location>
</feature>
<dbReference type="SUPFAM" id="SSF74924">
    <property type="entry name" value="Cap-Gly domain"/>
    <property type="match status" value="2"/>
</dbReference>
<dbReference type="PANTHER" id="PTHR12601:SF6">
    <property type="entry name" value="CLUSTERED MITOCHONDRIA PROTEIN HOMOLOG"/>
    <property type="match status" value="1"/>
</dbReference>
<feature type="domain" description="SH3" evidence="6">
    <location>
        <begin position="2092"/>
        <end position="2152"/>
    </location>
</feature>
<feature type="compositionally biased region" description="Basic and acidic residues" evidence="5">
    <location>
        <begin position="29"/>
        <end position="64"/>
    </location>
</feature>
<dbReference type="InterPro" id="IPR011990">
    <property type="entry name" value="TPR-like_helical_dom_sf"/>
</dbReference>
<dbReference type="GeneID" id="25570318"/>
<dbReference type="GO" id="GO:0003729">
    <property type="term" value="F:mRNA binding"/>
    <property type="evidence" value="ECO:0007669"/>
    <property type="project" value="TreeGrafter"/>
</dbReference>
<name>A0A0L0DSL7_THETB</name>
<evidence type="ECO:0000256" key="3">
    <source>
        <dbReference type="PROSITE-ProRule" id="PRU00192"/>
    </source>
</evidence>
<organism evidence="9 10">
    <name type="scientific">Thecamonas trahens ATCC 50062</name>
    <dbReference type="NCBI Taxonomy" id="461836"/>
    <lineage>
        <taxon>Eukaryota</taxon>
        <taxon>Apusozoa</taxon>
        <taxon>Apusomonadida</taxon>
        <taxon>Apusomonadidae</taxon>
        <taxon>Thecamonas</taxon>
    </lineage>
</organism>
<keyword evidence="10" id="KW-1185">Reference proteome</keyword>
<dbReference type="SUPFAM" id="SSF48452">
    <property type="entry name" value="TPR-like"/>
    <property type="match status" value="2"/>
</dbReference>
<feature type="domain" description="CAP-Gly" evidence="7">
    <location>
        <begin position="356"/>
        <end position="398"/>
    </location>
</feature>
<dbReference type="GO" id="GO:0005737">
    <property type="term" value="C:cytoplasm"/>
    <property type="evidence" value="ECO:0007669"/>
    <property type="project" value="TreeGrafter"/>
</dbReference>
<evidence type="ECO:0000313" key="9">
    <source>
        <dbReference type="EMBL" id="KNC55344.1"/>
    </source>
</evidence>
<accession>A0A0L0DSL7</accession>
<dbReference type="Gene3D" id="2.30.30.190">
    <property type="entry name" value="CAP Gly-rich-like domain"/>
    <property type="match status" value="2"/>
</dbReference>
<dbReference type="PROSITE" id="PS50005">
    <property type="entry name" value="TPR"/>
    <property type="match status" value="1"/>
</dbReference>
<evidence type="ECO:0000259" key="8">
    <source>
        <dbReference type="PROSITE" id="PS51823"/>
    </source>
</evidence>
<feature type="repeat" description="TPR" evidence="4">
    <location>
        <begin position="1211"/>
        <end position="1244"/>
    </location>
</feature>
<feature type="region of interest" description="Disordered" evidence="5">
    <location>
        <begin position="1"/>
        <end position="159"/>
    </location>
</feature>
<dbReference type="InterPro" id="IPR025697">
    <property type="entry name" value="CLU_dom"/>
</dbReference>
<evidence type="ECO:0000256" key="1">
    <source>
        <dbReference type="ARBA" id="ARBA00022443"/>
    </source>
</evidence>
<dbReference type="eggNOG" id="KOG4568">
    <property type="taxonomic scope" value="Eukaryota"/>
</dbReference>
<sequence length="2210" mass="233950">MASRPYSPIASPRPVTPTSDLAAASIMSKSDDMMMSKHGHEADQDHHHDHDNNHDKGLDQDGHDSVPGTNDASRRPQAQPASRPFAASDGLLRTPPPAMRKGFARDGDSDEMLADEPSPRTFVPSPTPPPTSPAAPSPVPGGESSSSADEPDGSERQRKRSILAQLNSKEAQDRRQRSKAAVASSLVLDSVVRVSNTGHFGVIRFVGETKFAPGLWVGLEMEEPVGKHDGLRDGVRYFQARYKHALFVRPSRVKVILRPHVSASVASPPRPSTAPAVSAPRSSTSVPATTATSTHFSRRSRSELDRSRAYRDRDMLAKLSVGTRVTLRDRSVPGTVAYIGRIDRPAHTSRPATASRSQKEVSDVFVGVALDVAAGKNDGSVKGTRFFTCKPQHGVFVRPSALALLKVKLKPQAVAAVITGPSGSLSPSTASGPSTPTSPEDANRSFSFSGYDECLSGPLAEPSDGLLPKRKSPGRRRLGSSPSIAKTGAGAGANASKKPRASRTLGFRLGATEPPARALDPDTTPAPARDYTWNERFQEVVHLPALTPAQAEVKAQAIAQLSQELVAAATPVVKTIVNELHIPFPDKTIKPVTQSVGGMAGGDKYIRDGLFFKLARDVTGAYGGDENAAHAAHHEMDALAALLKANIPGLHFPLTAVISYCGHTVSVASLLPIDASTLVYGSADGGATLVKSNHDMDAMMQLAGSALNLKGHVVSGSRSVAAGSRRSDAFVFHGPADMEGHLGHDGRFYVVDMARLFPPEAPASDAPKGTILYRLLRPEAVAAAPTPLSSDAFSRMGRHNHHLHNTEVAHATAALYTHTIPVLARELLAAESEHALSATALASSSLGFFASRGLSTRHLGALRSHVPAASDGVAAHLREWLTTYMVAHTFGAQLSASLRRTLRKRRNRISRKTLVVQHFNALLAWQVTDPFGIVASMGKTRLAKPGRRCPLGGFWCGALFRGIEKRFVGFPDVHDGAVPKAAAVPVASTLTACPRCAWLRGAVDRELVFKMACATTGVRFEVTSSYLAPETMAPLSVEQLAGVGVVSRHLEVLPLVHASTELDTVYASELARLARLADEAGARGLDGAQVSGGGFLIPQLQVAVDATVPGRAVKVVRAMVRVHLNVAELAAASGEEAQAVSAFRAGLHLAGLVWGTGDLAHLYAWQQYADVVSRMDGGGLQVARVTYEWLLAQLPGAPGPPPTAQAVPLYVDVQNNLGNVLMALGDEAGAVEAYSAAVALREADGMRAEALVNVLNNLALAHSSSEPDKALALFQRTLKLLDGGLVMDKAARAMVLNNMAVLVERSLVDVAGGGGGLLAPARRMSQVSGAEARVLAMYSRAHALKAKSLPADDERLASTAFNLGRLAVVLGCYGEALPYLTPLAASGSTEAGVLVARAHIGLGAPSKALPVLYGLVEDARRGVRRGSERKAVFAAVCALAEHYEALAGAQAAAGQLSGARRSYLLLLQMLARVYGPRHPVLCRPLRRVAQVLVGECKFDGARQALAYACGICDAVFGPEVTALSGMMAALGHVVCGVGSSAESVSLAGALFAFDAQTAELAHGASSPRMVDALNNLGWCQLQAGEVGRAVAVFERALAASKEASDGAHLGARARVLNNLAFVRLEASEFDEAEALLRRALFICERVRGPEHIDLAVVLTNLAGVYVRTGNYTLAESMLYQSLRIKTKVLSPAHPSLVANLELLAGLHASRGQMATARRLLEGAQAAAERALGSEHPLLARMRENTALVQAGSMVTASSAWLTADHLIVAREAPVHAIGNNGGSLVVPQAQLWQDFPADVEAVRCAADASDLLPWSDVVGENGADSYSDRIECIFLTDHPEWYIGTVAGKVPSVGIFPAKYVELEAESNEVLALPTRGVVTKPFRLNEQGWGKALPEEAASKLLELETGDFVYFVMTTAADDWLYGESHGECGYFPAAVVNLLEPVYPPEIPPRKVGPATSGSGDKGESQGEGEDGVPKMRERAFSGPRRRSGTGPLPWMPDAARLKSRTRAESDTQQRGIGGGEGGERRSTMAAGRRRLPTPGEGHKARDLPAPPMAPKPATLPGAASDGESEARAAAPPPPVAGSTLAVRKVLYLATALYAYSDNEVARLEVEVGDQFEVLNDKGDWWWVYSKRLEKEGYVPGNYMERVAASEAGVPSAMSTSAEAGRPEVQSKPKSKGKKKKKAAPPQLPSRAKSKLYQKKGQLPVNG</sequence>
<evidence type="ECO:0000259" key="7">
    <source>
        <dbReference type="PROSITE" id="PS50245"/>
    </source>
</evidence>
<evidence type="ECO:0000259" key="6">
    <source>
        <dbReference type="PROSITE" id="PS50002"/>
    </source>
</evidence>
<dbReference type="Pfam" id="PF13236">
    <property type="entry name" value="CLU"/>
    <property type="match status" value="1"/>
</dbReference>
<feature type="compositionally biased region" description="Low complexity" evidence="5">
    <location>
        <begin position="263"/>
        <end position="294"/>
    </location>
</feature>
<feature type="domain" description="CAP-Gly" evidence="7">
    <location>
        <begin position="207"/>
        <end position="249"/>
    </location>
</feature>
<dbReference type="Proteomes" id="UP000054408">
    <property type="component" value="Unassembled WGS sequence"/>
</dbReference>
<dbReference type="STRING" id="461836.A0A0L0DSL7"/>
<dbReference type="PROSITE" id="PS51823">
    <property type="entry name" value="CLU"/>
    <property type="match status" value="1"/>
</dbReference>
<dbReference type="Pfam" id="PF00018">
    <property type="entry name" value="SH3_1"/>
    <property type="match status" value="1"/>
</dbReference>
<dbReference type="EMBL" id="GL349499">
    <property type="protein sequence ID" value="KNC55344.1"/>
    <property type="molecule type" value="Genomic_DNA"/>
</dbReference>
<dbReference type="OrthoDB" id="1414216at2759"/>
<proteinExistence type="predicted"/>
<dbReference type="SMART" id="SM00326">
    <property type="entry name" value="SH3"/>
    <property type="match status" value="2"/>
</dbReference>
<dbReference type="eggNOG" id="KOG1840">
    <property type="taxonomic scope" value="Eukaryota"/>
</dbReference>
<keyword evidence="4" id="KW-0802">TPR repeat</keyword>
<feature type="region of interest" description="Disordered" evidence="5">
    <location>
        <begin position="419"/>
        <end position="529"/>
    </location>
</feature>
<dbReference type="Pfam" id="PF13374">
    <property type="entry name" value="TPR_10"/>
    <property type="match status" value="1"/>
</dbReference>
<protein>
    <submittedName>
        <fullName evidence="9">Uncharacterized protein</fullName>
    </submittedName>
</protein>
<dbReference type="Gene3D" id="2.30.30.40">
    <property type="entry name" value="SH3 Domains"/>
    <property type="match status" value="2"/>
</dbReference>
<dbReference type="PANTHER" id="PTHR12601">
    <property type="entry name" value="EUKARYOTIC TRANSLATION INITIATION FACTOR 3 SUBUNIT EIF-3"/>
    <property type="match status" value="1"/>
</dbReference>
<dbReference type="InterPro" id="IPR036028">
    <property type="entry name" value="SH3-like_dom_sf"/>
</dbReference>
<evidence type="ECO:0000313" key="10">
    <source>
        <dbReference type="Proteomes" id="UP000054408"/>
    </source>
</evidence>
<dbReference type="PROSITE" id="PS50245">
    <property type="entry name" value="CAP_GLY_2"/>
    <property type="match status" value="2"/>
</dbReference>
<dbReference type="GO" id="GO:0048312">
    <property type="term" value="P:intracellular distribution of mitochondria"/>
    <property type="evidence" value="ECO:0007669"/>
    <property type="project" value="TreeGrafter"/>
</dbReference>
<reference evidence="9 10" key="1">
    <citation type="submission" date="2010-05" db="EMBL/GenBank/DDBJ databases">
        <title>The Genome Sequence of Thecamonas trahens ATCC 50062.</title>
        <authorList>
            <consortium name="The Broad Institute Genome Sequencing Platform"/>
            <person name="Russ C."/>
            <person name="Cuomo C."/>
            <person name="Shea T."/>
            <person name="Young S.K."/>
            <person name="Zeng Q."/>
            <person name="Koehrsen M."/>
            <person name="Haas B."/>
            <person name="Borodovsky M."/>
            <person name="Guigo R."/>
            <person name="Alvarado L."/>
            <person name="Berlin A."/>
            <person name="Bochicchio J."/>
            <person name="Borenstein D."/>
            <person name="Chapman S."/>
            <person name="Chen Z."/>
            <person name="Freedman E."/>
            <person name="Gellesch M."/>
            <person name="Goldberg J."/>
            <person name="Griggs A."/>
            <person name="Gujja S."/>
            <person name="Heilman E."/>
            <person name="Heiman D."/>
            <person name="Hepburn T."/>
            <person name="Howarth C."/>
            <person name="Jen D."/>
            <person name="Larson L."/>
            <person name="Mehta T."/>
            <person name="Park D."/>
            <person name="Pearson M."/>
            <person name="Roberts A."/>
            <person name="Saif S."/>
            <person name="Shenoy N."/>
            <person name="Sisk P."/>
            <person name="Stolte C."/>
            <person name="Sykes S."/>
            <person name="Thomson T."/>
            <person name="Walk T."/>
            <person name="White J."/>
            <person name="Yandava C."/>
            <person name="Burger G."/>
            <person name="Gray M.W."/>
            <person name="Holland P.W.H."/>
            <person name="King N."/>
            <person name="Lang F.B.F."/>
            <person name="Roger A.J."/>
            <person name="Ruiz-Trillo I."/>
            <person name="Lander E."/>
            <person name="Nusbaum C."/>
        </authorList>
    </citation>
    <scope>NUCLEOTIDE SEQUENCE [LARGE SCALE GENOMIC DNA]</scope>
    <source>
        <strain evidence="9 10">ATCC 50062</strain>
    </source>
</reference>
<dbReference type="RefSeq" id="XP_013753079.1">
    <property type="nucleotide sequence ID" value="XM_013897625.1"/>
</dbReference>
<dbReference type="Pfam" id="PF01302">
    <property type="entry name" value="CAP_GLY"/>
    <property type="match status" value="2"/>
</dbReference>
<dbReference type="SMART" id="SM01052">
    <property type="entry name" value="CAP_GLY"/>
    <property type="match status" value="2"/>
</dbReference>
<dbReference type="eggNOG" id="KOG1839">
    <property type="taxonomic scope" value="Eukaryota"/>
</dbReference>
<gene>
    <name evidence="9" type="ORF">AMSG_12404</name>
</gene>
<dbReference type="PROSITE" id="PS50002">
    <property type="entry name" value="SH3"/>
    <property type="match status" value="1"/>
</dbReference>
<evidence type="ECO:0000256" key="4">
    <source>
        <dbReference type="PROSITE-ProRule" id="PRU00339"/>
    </source>
</evidence>
<keyword evidence="1 3" id="KW-0728">SH3 domain</keyword>
<dbReference type="InterPro" id="IPR036859">
    <property type="entry name" value="CAP-Gly_dom_sf"/>
</dbReference>
<evidence type="ECO:0000256" key="2">
    <source>
        <dbReference type="ARBA" id="ARBA00022490"/>
    </source>
</evidence>
<dbReference type="Pfam" id="PF13424">
    <property type="entry name" value="TPR_12"/>
    <property type="match status" value="2"/>
</dbReference>
<feature type="compositionally biased region" description="Pro residues" evidence="5">
    <location>
        <begin position="125"/>
        <end position="139"/>
    </location>
</feature>
<feature type="compositionally biased region" description="Basic residues" evidence="5">
    <location>
        <begin position="2176"/>
        <end position="2186"/>
    </location>
</feature>
<feature type="region of interest" description="Disordered" evidence="5">
    <location>
        <begin position="2159"/>
        <end position="2210"/>
    </location>
</feature>
<feature type="domain" description="Clu" evidence="8">
    <location>
        <begin position="500"/>
        <end position="764"/>
    </location>
</feature>
<keyword evidence="2" id="KW-0963">Cytoplasm</keyword>